<evidence type="ECO:0000256" key="3">
    <source>
        <dbReference type="ARBA" id="ARBA00022679"/>
    </source>
</evidence>
<proteinExistence type="inferred from homology"/>
<dbReference type="PANTHER" id="PTHR31760:SF0">
    <property type="entry name" value="S-ADENOSYL-L-METHIONINE-DEPENDENT METHYLTRANSFERASES SUPERFAMILY PROTEIN"/>
    <property type="match status" value="1"/>
</dbReference>
<dbReference type="HAMAP" id="MF_00074">
    <property type="entry name" value="16SrRNA_methyltr_G"/>
    <property type="match status" value="1"/>
</dbReference>
<dbReference type="GO" id="GO:0005829">
    <property type="term" value="C:cytosol"/>
    <property type="evidence" value="ECO:0007669"/>
    <property type="project" value="TreeGrafter"/>
</dbReference>
<keyword evidence="4" id="KW-0489">Methyltransferase</keyword>
<dbReference type="PANTHER" id="PTHR31760">
    <property type="entry name" value="S-ADENOSYL-L-METHIONINE-DEPENDENT METHYLTRANSFERASES SUPERFAMILY PROTEIN"/>
    <property type="match status" value="1"/>
</dbReference>
<keyword evidence="1" id="KW-0963">Cytoplasm</keyword>
<dbReference type="CDD" id="cd02440">
    <property type="entry name" value="AdoMet_MTases"/>
    <property type="match status" value="1"/>
</dbReference>
<evidence type="ECO:0000256" key="1">
    <source>
        <dbReference type="ARBA" id="ARBA00022490"/>
    </source>
</evidence>
<evidence type="ECO:0000256" key="2">
    <source>
        <dbReference type="ARBA" id="ARBA00022552"/>
    </source>
</evidence>
<dbReference type="Gene3D" id="3.40.50.150">
    <property type="entry name" value="Vaccinia Virus protein VP39"/>
    <property type="match status" value="1"/>
</dbReference>
<accession>A0A380TEQ3</accession>
<evidence type="ECO:0000313" key="4">
    <source>
        <dbReference type="EMBL" id="SUS06201.1"/>
    </source>
</evidence>
<dbReference type="EMBL" id="UIDG01000170">
    <property type="protein sequence ID" value="SUS06201.1"/>
    <property type="molecule type" value="Genomic_DNA"/>
</dbReference>
<gene>
    <name evidence="4" type="primary">rsmG</name>
    <name evidence="4" type="ORF">DF3PB_2510003</name>
</gene>
<dbReference type="InterPro" id="IPR029063">
    <property type="entry name" value="SAM-dependent_MTases_sf"/>
</dbReference>
<protein>
    <submittedName>
        <fullName evidence="4">Ribosomal RNA small subunit methyltransferase G</fullName>
        <ecNumber evidence="4">2.1.1.170</ecNumber>
    </submittedName>
</protein>
<dbReference type="EC" id="2.1.1.170" evidence="4"/>
<dbReference type="GO" id="GO:0070043">
    <property type="term" value="F:rRNA (guanine-N7-)-methyltransferase activity"/>
    <property type="evidence" value="ECO:0007669"/>
    <property type="project" value="TreeGrafter"/>
</dbReference>
<dbReference type="NCBIfam" id="TIGR00138">
    <property type="entry name" value="rsmG_gidB"/>
    <property type="match status" value="1"/>
</dbReference>
<dbReference type="Pfam" id="PF02527">
    <property type="entry name" value="GidB"/>
    <property type="match status" value="1"/>
</dbReference>
<dbReference type="InterPro" id="IPR003682">
    <property type="entry name" value="rRNA_ssu_MeTfrase_G"/>
</dbReference>
<reference evidence="4" key="1">
    <citation type="submission" date="2018-07" db="EMBL/GenBank/DDBJ databases">
        <authorList>
            <person name="Quirk P.G."/>
            <person name="Krulwich T.A."/>
        </authorList>
    </citation>
    <scope>NUCLEOTIDE SEQUENCE</scope>
</reference>
<keyword evidence="3 4" id="KW-0808">Transferase</keyword>
<dbReference type="AlphaFoldDB" id="A0A380TEQ3"/>
<organism evidence="4">
    <name type="scientific">metagenome</name>
    <dbReference type="NCBI Taxonomy" id="256318"/>
    <lineage>
        <taxon>unclassified sequences</taxon>
        <taxon>metagenomes</taxon>
    </lineage>
</organism>
<keyword evidence="2" id="KW-0698">rRNA processing</keyword>
<dbReference type="SUPFAM" id="SSF53335">
    <property type="entry name" value="S-adenosyl-L-methionine-dependent methyltransferases"/>
    <property type="match status" value="1"/>
</dbReference>
<name>A0A380TEQ3_9ZZZZ</name>
<sequence>MAVAAPVFHVKQAGSNLPPLSAPEFQALSGCSGAQLARLTAYLDLLVHWQRRINLVGASTLTDPWRRHILDSQQLAPLLPEGAPAVTDLGSGAGFPGLVIAILTAGRVTLVEADQRKAAFLAAAARVSETDVAIACQRMETLAPGSADVVTARACAPLPRLLSVIARILRPNGVALLLKGQTGQVELTQTEKHWKMRSSMIASRSDPGGVILQLQDIQALP</sequence>